<evidence type="ECO:0000256" key="4">
    <source>
        <dbReference type="ARBA" id="ARBA00022475"/>
    </source>
</evidence>
<comment type="caution">
    <text evidence="11">The sequence shown here is derived from an EMBL/GenBank/DDBJ whole genome shotgun (WGS) entry which is preliminary data.</text>
</comment>
<organism evidence="11 12">
    <name type="scientific">Shinella sedimenti</name>
    <dbReference type="NCBI Taxonomy" id="2919913"/>
    <lineage>
        <taxon>Bacteria</taxon>
        <taxon>Pseudomonadati</taxon>
        <taxon>Pseudomonadota</taxon>
        <taxon>Alphaproteobacteria</taxon>
        <taxon>Hyphomicrobiales</taxon>
        <taxon>Rhizobiaceae</taxon>
        <taxon>Shinella</taxon>
    </lineage>
</organism>
<gene>
    <name evidence="11" type="ORF">MKI86_19855</name>
</gene>
<evidence type="ECO:0000256" key="6">
    <source>
        <dbReference type="ARBA" id="ARBA00022989"/>
    </source>
</evidence>
<evidence type="ECO:0000256" key="3">
    <source>
        <dbReference type="ARBA" id="ARBA00022448"/>
    </source>
</evidence>
<dbReference type="InterPro" id="IPR013525">
    <property type="entry name" value="ABC2_TM"/>
</dbReference>
<accession>A0ABT0CS09</accession>
<feature type="transmembrane region" description="Helical" evidence="9">
    <location>
        <begin position="144"/>
        <end position="166"/>
    </location>
</feature>
<feature type="transmembrane region" description="Helical" evidence="9">
    <location>
        <begin position="178"/>
        <end position="194"/>
    </location>
</feature>
<sequence>MQKQKLLTDLRSAFAKWRIWLLLALLDIKTRYRRSRIGQFWITLSMGITIISLSFVYSRIFGLPLAKYVPLMAISFIVWGLLATLVTEAGNVFIEADSYIRSSSLPRFLFIFRMLCRNTLVFAHNLILVPVVMVAFLVPPTLQILWFFPAFVLTLLNGAWIAMLLGPLCARFRDLPQIIASIVQIAFFVSPVIWSKSQLGDNYPFILDLNPFAIFLELMREPLLGRAPTFEMWASAGAVTFIGLAIAIPFFARFRARVAYYM</sequence>
<evidence type="ECO:0000256" key="7">
    <source>
        <dbReference type="ARBA" id="ARBA00023047"/>
    </source>
</evidence>
<keyword evidence="4" id="KW-1003">Cell membrane</keyword>
<evidence type="ECO:0000256" key="5">
    <source>
        <dbReference type="ARBA" id="ARBA00022692"/>
    </source>
</evidence>
<evidence type="ECO:0000259" key="10">
    <source>
        <dbReference type="Pfam" id="PF01061"/>
    </source>
</evidence>
<keyword evidence="7" id="KW-0625">Polysaccharide transport</keyword>
<reference evidence="11 12" key="1">
    <citation type="submission" date="2022-02" db="EMBL/GenBank/DDBJ databases">
        <title>Shinella B3.7 sp. nov., isolated from Sediment (Zhairuo Island).</title>
        <authorList>
            <person name="Chen G."/>
        </authorList>
    </citation>
    <scope>NUCLEOTIDE SEQUENCE [LARGE SCALE GENOMIC DNA]</scope>
    <source>
        <strain evidence="11 12">B3.7</strain>
        <plasmid evidence="11">unnamed</plasmid>
    </source>
</reference>
<keyword evidence="3" id="KW-0813">Transport</keyword>
<feature type="transmembrane region" description="Helical" evidence="9">
    <location>
        <begin position="72"/>
        <end position="94"/>
    </location>
</feature>
<evidence type="ECO:0000256" key="1">
    <source>
        <dbReference type="ARBA" id="ARBA00004651"/>
    </source>
</evidence>
<feature type="domain" description="ABC-2 type transporter transmembrane" evidence="10">
    <location>
        <begin position="27"/>
        <end position="221"/>
    </location>
</feature>
<evidence type="ECO:0000256" key="8">
    <source>
        <dbReference type="ARBA" id="ARBA00023136"/>
    </source>
</evidence>
<dbReference type="RefSeq" id="WP_241605019.1">
    <property type="nucleotide sequence ID" value="NZ_JAKVIN010000009.1"/>
</dbReference>
<dbReference type="Pfam" id="PF01061">
    <property type="entry name" value="ABC2_membrane"/>
    <property type="match status" value="1"/>
</dbReference>
<comment type="subcellular location">
    <subcellularLocation>
        <location evidence="1">Cell membrane</location>
        <topology evidence="1">Multi-pass membrane protein</topology>
    </subcellularLocation>
</comment>
<evidence type="ECO:0000256" key="2">
    <source>
        <dbReference type="ARBA" id="ARBA00007783"/>
    </source>
</evidence>
<proteinExistence type="inferred from homology"/>
<keyword evidence="6 9" id="KW-1133">Transmembrane helix</keyword>
<keyword evidence="8 9" id="KW-0472">Membrane</keyword>
<feature type="transmembrane region" description="Helical" evidence="9">
    <location>
        <begin position="115"/>
        <end position="138"/>
    </location>
</feature>
<protein>
    <submittedName>
        <fullName evidence="11">ABC transporter permease</fullName>
    </submittedName>
</protein>
<name>A0ABT0CS09_9HYPH</name>
<evidence type="ECO:0000313" key="11">
    <source>
        <dbReference type="EMBL" id="MCJ8151399.1"/>
    </source>
</evidence>
<keyword evidence="11" id="KW-0614">Plasmid</keyword>
<dbReference type="PANTHER" id="PTHR30413">
    <property type="entry name" value="INNER MEMBRANE TRANSPORT PERMEASE"/>
    <property type="match status" value="1"/>
</dbReference>
<keyword evidence="7" id="KW-0762">Sugar transport</keyword>
<evidence type="ECO:0000313" key="12">
    <source>
        <dbReference type="Proteomes" id="UP001201844"/>
    </source>
</evidence>
<dbReference type="PANTHER" id="PTHR30413:SF10">
    <property type="entry name" value="CAPSULE POLYSACCHARIDE EXPORT INNER-MEMBRANE PROTEIN CTRC"/>
    <property type="match status" value="1"/>
</dbReference>
<feature type="transmembrane region" description="Helical" evidence="9">
    <location>
        <begin position="40"/>
        <end position="60"/>
    </location>
</feature>
<feature type="transmembrane region" description="Helical" evidence="9">
    <location>
        <begin position="232"/>
        <end position="252"/>
    </location>
</feature>
<comment type="similarity">
    <text evidence="2">Belongs to the ABC-2 integral membrane protein family.</text>
</comment>
<geneLocation type="plasmid" evidence="11">
    <name>unnamed</name>
</geneLocation>
<keyword evidence="5 9" id="KW-0812">Transmembrane</keyword>
<dbReference type="Proteomes" id="UP001201844">
    <property type="component" value="Unassembled WGS sequence"/>
</dbReference>
<evidence type="ECO:0000256" key="9">
    <source>
        <dbReference type="SAM" id="Phobius"/>
    </source>
</evidence>
<dbReference type="EMBL" id="JAKVIN010000009">
    <property type="protein sequence ID" value="MCJ8151399.1"/>
    <property type="molecule type" value="Genomic_DNA"/>
</dbReference>
<keyword evidence="12" id="KW-1185">Reference proteome</keyword>